<dbReference type="NCBIfam" id="TIGR00254">
    <property type="entry name" value="GGDEF"/>
    <property type="match status" value="1"/>
</dbReference>
<feature type="transmembrane region" description="Helical" evidence="1">
    <location>
        <begin position="22"/>
        <end position="45"/>
    </location>
</feature>
<proteinExistence type="predicted"/>
<dbReference type="InterPro" id="IPR052155">
    <property type="entry name" value="Biofilm_reg_signaling"/>
</dbReference>
<dbReference type="RefSeq" id="WP_211939182.1">
    <property type="nucleotide sequence ID" value="NZ_CP073078.1"/>
</dbReference>
<dbReference type="Gene3D" id="3.20.20.450">
    <property type="entry name" value="EAL domain"/>
    <property type="match status" value="1"/>
</dbReference>
<dbReference type="InterPro" id="IPR001633">
    <property type="entry name" value="EAL_dom"/>
</dbReference>
<dbReference type="SMART" id="SM00267">
    <property type="entry name" value="GGDEF"/>
    <property type="match status" value="1"/>
</dbReference>
<dbReference type="Pfam" id="PF00563">
    <property type="entry name" value="EAL"/>
    <property type="match status" value="1"/>
</dbReference>
<evidence type="ECO:0000313" key="5">
    <source>
        <dbReference type="Proteomes" id="UP000676409"/>
    </source>
</evidence>
<dbReference type="Gene3D" id="3.30.70.270">
    <property type="match status" value="1"/>
</dbReference>
<evidence type="ECO:0000259" key="2">
    <source>
        <dbReference type="PROSITE" id="PS50883"/>
    </source>
</evidence>
<feature type="domain" description="GGDEF" evidence="3">
    <location>
        <begin position="349"/>
        <end position="481"/>
    </location>
</feature>
<name>A0A975IVL5_9CAUL</name>
<protein>
    <submittedName>
        <fullName evidence="4">EAL domain-containing protein</fullName>
    </submittedName>
</protein>
<dbReference type="KEGG" id="caul:KCG34_04390"/>
<reference evidence="4" key="1">
    <citation type="submission" date="2021-04" db="EMBL/GenBank/DDBJ databases">
        <title>The complete genome sequence of Caulobacter sp. S6.</title>
        <authorList>
            <person name="Tang Y."/>
            <person name="Ouyang W."/>
            <person name="Liu Q."/>
            <person name="Huang B."/>
            <person name="Guo Z."/>
            <person name="Lei P."/>
        </authorList>
    </citation>
    <scope>NUCLEOTIDE SEQUENCE</scope>
    <source>
        <strain evidence="4">S6</strain>
    </source>
</reference>
<sequence>MANSRRDFALSAMTQKAFKADFFWPLVVLAIFALGLLVAMAFILVRQFDVSARDREQAVVQNGLIERTQEVGQMVAPQVEWDEAVRRLDNRLDPRWAYDNLSAYLDHVDGFDRVFVLDGRDRPRYASEGLQTVPADRYTAFAGAGQSLVARVRAAEAARESAKANFDRKSFSRPIQAATITSAGGGLGILTATLVQPDMGLAKPLGPRAAIVVTRMPIDRAFLGAFGERFLLTGFSLGPPSGKPSPDLAHITIRDDQGRALATLSWTPQDPGRALAQRVVTPILMVVSCLVLLALYLYRRSLRMAQGMIASEARAAHLAYHDSLTGLPNRVMFFDRLGAALDQMRRGGQQIAVHCIDLDRFKEVNDTFGHHVGDQLIREVAKRMAGQCRSSDTFARLSGDEFALVQLNATARSAAALAERLGKTMAQPIKLGSVRVFAGCSIGVSLVADAEIEPPEALRQADLALYRAKETAKGGYCFYEIEMDAAMRTRRLLETDLRDALARGDVQMVYQPQVNSRGVLSGVEALARWRHPERGDIPPSYFVSIAEECGLIVELGMFTLRRAFEDSRRWGRLKVGVNISANQLRMKDFAVRVAELVEELNVDPRQFELEITEGFLLGDDPETQDMLRQLRQMGFTLALDDFGTGYSSLSYLKRYPINRIKIDRSFIANLGMDTESEAVVGAIVKLARALKLSVIAEGVETADQLQRLTGAGCSEVQGFLFSRPVGAGEIDELYRSRSVALSQQSA</sequence>
<keyword evidence="1" id="KW-1133">Transmembrane helix</keyword>
<dbReference type="AlphaFoldDB" id="A0A975IVL5"/>
<dbReference type="InterPro" id="IPR043128">
    <property type="entry name" value="Rev_trsase/Diguanyl_cyclase"/>
</dbReference>
<feature type="domain" description="EAL" evidence="2">
    <location>
        <begin position="490"/>
        <end position="738"/>
    </location>
</feature>
<organism evidence="4 5">
    <name type="scientific">Phenylobacterium montanum</name>
    <dbReference type="NCBI Taxonomy" id="2823693"/>
    <lineage>
        <taxon>Bacteria</taxon>
        <taxon>Pseudomonadati</taxon>
        <taxon>Pseudomonadota</taxon>
        <taxon>Alphaproteobacteria</taxon>
        <taxon>Caulobacterales</taxon>
        <taxon>Caulobacteraceae</taxon>
        <taxon>Phenylobacterium</taxon>
    </lineage>
</organism>
<dbReference type="InterPro" id="IPR029787">
    <property type="entry name" value="Nucleotide_cyclase"/>
</dbReference>
<evidence type="ECO:0000313" key="4">
    <source>
        <dbReference type="EMBL" id="QUD89132.1"/>
    </source>
</evidence>
<dbReference type="PROSITE" id="PS50883">
    <property type="entry name" value="EAL"/>
    <property type="match status" value="1"/>
</dbReference>
<feature type="transmembrane region" description="Helical" evidence="1">
    <location>
        <begin position="279"/>
        <end position="298"/>
    </location>
</feature>
<dbReference type="InterPro" id="IPR000160">
    <property type="entry name" value="GGDEF_dom"/>
</dbReference>
<dbReference type="PANTHER" id="PTHR44757">
    <property type="entry name" value="DIGUANYLATE CYCLASE DGCP"/>
    <property type="match status" value="1"/>
</dbReference>
<dbReference type="Proteomes" id="UP000676409">
    <property type="component" value="Chromosome"/>
</dbReference>
<gene>
    <name evidence="4" type="ORF">KCG34_04390</name>
</gene>
<dbReference type="SUPFAM" id="SSF141868">
    <property type="entry name" value="EAL domain-like"/>
    <property type="match status" value="1"/>
</dbReference>
<dbReference type="CDD" id="cd01948">
    <property type="entry name" value="EAL"/>
    <property type="match status" value="1"/>
</dbReference>
<dbReference type="Pfam" id="PF05228">
    <property type="entry name" value="CHASE4"/>
    <property type="match status" value="1"/>
</dbReference>
<dbReference type="PANTHER" id="PTHR44757:SF2">
    <property type="entry name" value="BIOFILM ARCHITECTURE MAINTENANCE PROTEIN MBAA"/>
    <property type="match status" value="1"/>
</dbReference>
<dbReference type="Pfam" id="PF00990">
    <property type="entry name" value="GGDEF"/>
    <property type="match status" value="1"/>
</dbReference>
<keyword evidence="1" id="KW-0472">Membrane</keyword>
<evidence type="ECO:0000259" key="3">
    <source>
        <dbReference type="PROSITE" id="PS50887"/>
    </source>
</evidence>
<evidence type="ECO:0000256" key="1">
    <source>
        <dbReference type="SAM" id="Phobius"/>
    </source>
</evidence>
<dbReference type="PROSITE" id="PS50887">
    <property type="entry name" value="GGDEF"/>
    <property type="match status" value="1"/>
</dbReference>
<dbReference type="SMART" id="SM00052">
    <property type="entry name" value="EAL"/>
    <property type="match status" value="1"/>
</dbReference>
<keyword evidence="5" id="KW-1185">Reference proteome</keyword>
<dbReference type="InterPro" id="IPR035919">
    <property type="entry name" value="EAL_sf"/>
</dbReference>
<dbReference type="SUPFAM" id="SSF55073">
    <property type="entry name" value="Nucleotide cyclase"/>
    <property type="match status" value="1"/>
</dbReference>
<keyword evidence="1" id="KW-0812">Transmembrane</keyword>
<accession>A0A975IVL5</accession>
<dbReference type="InterPro" id="IPR007892">
    <property type="entry name" value="CHASE4"/>
</dbReference>
<dbReference type="CDD" id="cd01949">
    <property type="entry name" value="GGDEF"/>
    <property type="match status" value="1"/>
</dbReference>
<dbReference type="EMBL" id="CP073078">
    <property type="protein sequence ID" value="QUD89132.1"/>
    <property type="molecule type" value="Genomic_DNA"/>
</dbReference>